<dbReference type="SUPFAM" id="SSF55277">
    <property type="entry name" value="GYF domain"/>
    <property type="match status" value="2"/>
</dbReference>
<evidence type="ECO:0000259" key="2">
    <source>
        <dbReference type="PROSITE" id="PS50829"/>
    </source>
</evidence>
<evidence type="ECO:0000313" key="3">
    <source>
        <dbReference type="EMBL" id="CAJ1372159.1"/>
    </source>
</evidence>
<dbReference type="AlphaFoldDB" id="A0AA36HPJ4"/>
<name>A0AA36HPJ4_9DINO</name>
<dbReference type="SMART" id="SM00444">
    <property type="entry name" value="GYF"/>
    <property type="match status" value="2"/>
</dbReference>
<feature type="domain" description="GYF" evidence="2">
    <location>
        <begin position="86"/>
        <end position="134"/>
    </location>
</feature>
<dbReference type="Gene3D" id="3.30.1490.40">
    <property type="match status" value="2"/>
</dbReference>
<feature type="domain" description="GYF" evidence="2">
    <location>
        <begin position="10"/>
        <end position="58"/>
    </location>
</feature>
<protein>
    <recommendedName>
        <fullName evidence="2">GYF domain-containing protein</fullName>
    </recommendedName>
</protein>
<dbReference type="PROSITE" id="PS50829">
    <property type="entry name" value="GYF"/>
    <property type="match status" value="2"/>
</dbReference>
<dbReference type="Pfam" id="PF02213">
    <property type="entry name" value="GYF"/>
    <property type="match status" value="2"/>
</dbReference>
<feature type="compositionally biased region" description="Basic and acidic residues" evidence="1">
    <location>
        <begin position="183"/>
        <end position="212"/>
    </location>
</feature>
<organism evidence="3 4">
    <name type="scientific">Effrenium voratum</name>
    <dbReference type="NCBI Taxonomy" id="2562239"/>
    <lineage>
        <taxon>Eukaryota</taxon>
        <taxon>Sar</taxon>
        <taxon>Alveolata</taxon>
        <taxon>Dinophyceae</taxon>
        <taxon>Suessiales</taxon>
        <taxon>Symbiodiniaceae</taxon>
        <taxon>Effrenium</taxon>
    </lineage>
</organism>
<proteinExistence type="predicted"/>
<comment type="caution">
    <text evidence="3">The sequence shown here is derived from an EMBL/GenBank/DDBJ whole genome shotgun (WGS) entry which is preliminary data.</text>
</comment>
<keyword evidence="4" id="KW-1185">Reference proteome</keyword>
<evidence type="ECO:0000256" key="1">
    <source>
        <dbReference type="SAM" id="MobiDB-lite"/>
    </source>
</evidence>
<dbReference type="Proteomes" id="UP001178507">
    <property type="component" value="Unassembled WGS sequence"/>
</dbReference>
<feature type="region of interest" description="Disordered" evidence="1">
    <location>
        <begin position="179"/>
        <end position="219"/>
    </location>
</feature>
<dbReference type="InterPro" id="IPR003169">
    <property type="entry name" value="GYF"/>
</dbReference>
<evidence type="ECO:0000313" key="4">
    <source>
        <dbReference type="Proteomes" id="UP001178507"/>
    </source>
</evidence>
<sequence length="614" mass="69799">MTEGACSSEEECWEYLDPQSVKRGPFSRNRMLVWYEHSLLPQELKVRYEARMPFIPIRELFHPPLKPFKSRPRLAPNEPAQPSIQDSKWQYLDTKGNVQGPFSSQQMALWYEHRMLPKTLQLRRTTETDYRTIAEYFPPPLEAFKSQPAKPGLARLDLLFANAAAANATAAAAAAQVQASQVKKGEKGKGKREDGAGGEAKKGRGKAKEKEANGWSWSPEHGWSCNDKSWWEWSSWNGWEETWENGKSDWKCAEGNKEKGEKGVTAVQAAFGSLKWGPPFKDADLFPEDAIRRVLDEGIVWEERWISPLAVRFSQGKIHPFFHERGPISEVMLQIKLKDGKRKRIDPPFPPIRLLHLKEQGVLVTLDNRRLYALQRFALQEWPSPCLVKALCVDELTPTRLRAENRKFTNRLCGLQLEVESRSNAFDTFSWVTEAAHTEGPRFFRPVALRAYDKAVSLLPALVVHALLCRKLRPYLQSRWLLLQFLAVLLPNPQQREFACKRVLLQHILELSKPTSEVIRCPRTCVGYKTETVVSLGKGRSNVSSKLSVERPLKLLQAPGPLSDVQRRVLAALLPMCCLPYARTVLRGATRDWVLGLLLAWGKVAASSLELQLP</sequence>
<gene>
    <name evidence="3" type="ORF">EVOR1521_LOCUS2298</name>
</gene>
<dbReference type="EMBL" id="CAUJNA010000116">
    <property type="protein sequence ID" value="CAJ1372159.1"/>
    <property type="molecule type" value="Genomic_DNA"/>
</dbReference>
<accession>A0AA36HPJ4</accession>
<reference evidence="3" key="1">
    <citation type="submission" date="2023-08" db="EMBL/GenBank/DDBJ databases">
        <authorList>
            <person name="Chen Y."/>
            <person name="Shah S."/>
            <person name="Dougan E. K."/>
            <person name="Thang M."/>
            <person name="Chan C."/>
        </authorList>
    </citation>
    <scope>NUCLEOTIDE SEQUENCE</scope>
</reference>
<dbReference type="InterPro" id="IPR035445">
    <property type="entry name" value="GYF-like_dom_sf"/>
</dbReference>